<dbReference type="EMBL" id="JAAGRQ010000066">
    <property type="protein sequence ID" value="NDY57888.1"/>
    <property type="molecule type" value="Genomic_DNA"/>
</dbReference>
<dbReference type="Gene3D" id="3.30.70.2130">
    <property type="entry name" value="Metalloenzyme domain"/>
    <property type="match status" value="1"/>
</dbReference>
<proteinExistence type="inferred from homology"/>
<dbReference type="InterPro" id="IPR006124">
    <property type="entry name" value="Metalloenzyme"/>
</dbReference>
<comment type="function">
    <text evidence="2">Catalyzes the interconversion of 2-phosphoglycerate and 3-phosphoglycerate.</text>
</comment>
<dbReference type="Pfam" id="PF01676">
    <property type="entry name" value="Metalloenzyme"/>
    <property type="match status" value="1"/>
</dbReference>
<evidence type="ECO:0000259" key="6">
    <source>
        <dbReference type="Pfam" id="PF01676"/>
    </source>
</evidence>
<comment type="catalytic activity">
    <reaction evidence="1">
        <text>(2R)-2-phosphoglycerate = (2R)-3-phosphoglycerate</text>
        <dbReference type="Rhea" id="RHEA:15901"/>
        <dbReference type="ChEBI" id="CHEBI:58272"/>
        <dbReference type="ChEBI" id="CHEBI:58289"/>
        <dbReference type="EC" id="5.4.2.12"/>
    </reaction>
</comment>
<keyword evidence="8" id="KW-1185">Reference proteome</keyword>
<organism evidence="7 8">
    <name type="scientific">Desulfolutivibrio sulfodismutans</name>
    <dbReference type="NCBI Taxonomy" id="63561"/>
    <lineage>
        <taxon>Bacteria</taxon>
        <taxon>Pseudomonadati</taxon>
        <taxon>Thermodesulfobacteriota</taxon>
        <taxon>Desulfovibrionia</taxon>
        <taxon>Desulfovibrionales</taxon>
        <taxon>Desulfovibrionaceae</taxon>
        <taxon>Desulfolutivibrio</taxon>
    </lineage>
</organism>
<dbReference type="PANTHER" id="PTHR31209:SF0">
    <property type="entry name" value="METALLOENZYME DOMAIN-CONTAINING PROTEIN"/>
    <property type="match status" value="1"/>
</dbReference>
<evidence type="ECO:0000256" key="5">
    <source>
        <dbReference type="ARBA" id="ARBA00023152"/>
    </source>
</evidence>
<keyword evidence="7" id="KW-0413">Isomerase</keyword>
<gene>
    <name evidence="7" type="primary">apgM</name>
    <name evidence="7" type="ORF">G3N56_14220</name>
</gene>
<dbReference type="Proteomes" id="UP000469724">
    <property type="component" value="Unassembled WGS sequence"/>
</dbReference>
<evidence type="ECO:0000256" key="4">
    <source>
        <dbReference type="ARBA" id="ARBA00005524"/>
    </source>
</evidence>
<dbReference type="InterPro" id="IPR004456">
    <property type="entry name" value="Pglycerate_mutase_ApgM"/>
</dbReference>
<evidence type="ECO:0000256" key="3">
    <source>
        <dbReference type="ARBA" id="ARBA00004921"/>
    </source>
</evidence>
<dbReference type="AlphaFoldDB" id="A0A7K3NNW5"/>
<dbReference type="PIRSF" id="PIRSF006392">
    <property type="entry name" value="IPGAM_arch"/>
    <property type="match status" value="1"/>
</dbReference>
<dbReference type="RefSeq" id="WP_163302966.1">
    <property type="nucleotide sequence ID" value="NZ_JAAGRQ010000066.1"/>
</dbReference>
<comment type="pathway">
    <text evidence="3">Carbohydrate degradation.</text>
</comment>
<dbReference type="InterPro" id="IPR017850">
    <property type="entry name" value="Alkaline_phosphatase_core_sf"/>
</dbReference>
<dbReference type="Pfam" id="PF10143">
    <property type="entry name" value="PhosphMutase"/>
    <property type="match status" value="1"/>
</dbReference>
<evidence type="ECO:0000256" key="2">
    <source>
        <dbReference type="ARBA" id="ARBA00002315"/>
    </source>
</evidence>
<dbReference type="GO" id="GO:0046872">
    <property type="term" value="F:metal ion binding"/>
    <property type="evidence" value="ECO:0007669"/>
    <property type="project" value="InterPro"/>
</dbReference>
<evidence type="ECO:0000313" key="8">
    <source>
        <dbReference type="Proteomes" id="UP000469724"/>
    </source>
</evidence>
<dbReference type="EC" id="5.4.2.12" evidence="7"/>
<reference evidence="7 8" key="1">
    <citation type="submission" date="2020-02" db="EMBL/GenBank/DDBJ databases">
        <title>Comparative genomics of sulfur disproportionating microorganisms.</title>
        <authorList>
            <person name="Ward L.M."/>
            <person name="Bertran E."/>
            <person name="Johnston D.T."/>
        </authorList>
    </citation>
    <scope>NUCLEOTIDE SEQUENCE [LARGE SCALE GENOMIC DNA]</scope>
    <source>
        <strain evidence="7 8">DSM 3696</strain>
    </source>
</reference>
<dbReference type="CDD" id="cd16011">
    <property type="entry name" value="iPGM_like"/>
    <property type="match status" value="1"/>
</dbReference>
<sequence>MDGASAVKRCVLVVLDGLGDRSHACFGHKTPLEAADTPNLDRLAALGCNGLYHAGHLGQALPSENAHFAMFGYEACEFPGRGPLEALGAGIAVSPDEVAALAHFSSVVERDGCLYLFRDKPEAVTEAEAVELFAAVAAFASRGVRLRLVRDRGLFGILVLSGDSGDAVGPDFTDTNPMVDGLPIPEVLPLCGADPASGNAAKALKDYLLHAYETLSDHPVNARRAARGLCPVNAVVTQRPGRPGSPEPFLARHGLRALSVASGIIYHGLCAYLGMDVRKCRDTADPGADLAVRLTLAREALGRYDFIHVHTKAPDEAAHTKSPEKKRQVIESLDKGLGQVMDAFLDDPAVVLAVTADHSTPSAGPLIHCGEPVPLVVCGPGVRRDAVTRFDEVAAAGGALGHPRGTELMRVLQNAMDRAKLAGIRETPEHRDFWPAPCHPFHLREPHRR</sequence>
<dbReference type="SUPFAM" id="SSF53649">
    <property type="entry name" value="Alkaline phosphatase-like"/>
    <property type="match status" value="1"/>
</dbReference>
<dbReference type="PANTHER" id="PTHR31209">
    <property type="entry name" value="COFACTOR-INDEPENDENT PHOSPHOGLYCERATE MUTASE"/>
    <property type="match status" value="1"/>
</dbReference>
<dbReference type="InterPro" id="IPR042253">
    <property type="entry name" value="Pglycerate_mutase_ApgM_sf"/>
</dbReference>
<comment type="similarity">
    <text evidence="4">Belongs to the BPG-independent phosphoglycerate mutase family. A-PGAM subfamily.</text>
</comment>
<dbReference type="Gene3D" id="3.40.720.10">
    <property type="entry name" value="Alkaline Phosphatase, subunit A"/>
    <property type="match status" value="2"/>
</dbReference>
<protein>
    <submittedName>
        <fullName evidence="7">2,3-bisphosphoglycerate-independent phosphoglycerate mutase</fullName>
        <ecNumber evidence="7">5.4.2.12</ecNumber>
    </submittedName>
</protein>
<keyword evidence="5" id="KW-0324">Glycolysis</keyword>
<accession>A0A7K3NNW5</accession>
<name>A0A7K3NNW5_9BACT</name>
<dbReference type="GO" id="GO:0004619">
    <property type="term" value="F:phosphoglycerate mutase activity"/>
    <property type="evidence" value="ECO:0007669"/>
    <property type="project" value="UniProtKB-EC"/>
</dbReference>
<comment type="caution">
    <text evidence="7">The sequence shown here is derived from an EMBL/GenBank/DDBJ whole genome shotgun (WGS) entry which is preliminary data.</text>
</comment>
<evidence type="ECO:0000256" key="1">
    <source>
        <dbReference type="ARBA" id="ARBA00000370"/>
    </source>
</evidence>
<evidence type="ECO:0000313" key="7">
    <source>
        <dbReference type="EMBL" id="NDY57888.1"/>
    </source>
</evidence>
<feature type="domain" description="Metalloenzyme" evidence="6">
    <location>
        <begin position="8"/>
        <end position="411"/>
    </location>
</feature>
<dbReference type="GO" id="GO:0006096">
    <property type="term" value="P:glycolytic process"/>
    <property type="evidence" value="ECO:0007669"/>
    <property type="project" value="UniProtKB-KW"/>
</dbReference>